<dbReference type="PANTHER" id="PTHR10491">
    <property type="entry name" value="DTDP-4-DEHYDRORHAMNOSE REDUCTASE"/>
    <property type="match status" value="1"/>
</dbReference>
<sequence>MKQTYNLIITGAGGQLGRSLVSAAALQNDTVRLYAATHAELDITQPGALDRYCKTMGIEDTRPTVVINCAAYTAVDKAETEQDAARKLNIEAPKLLAHSCATSGRLLVHISTDYVFDGRGCCPYEEEAATHPLNFYGISKVMGEEVGMGYMPAGQLLVVRTGWLYSPYGRNFALTMLRLACERSSIGVVSDQTGTPTYAPHLAGILLQITALAVEEGSFRTPLLHCSDNGICSWYDMAYMLLSYANKMPPEGVIPIPSTEYPVPAERPLYSVLSKQRLKELYNITPPHWSVGLKKLLLALDESTDRRN</sequence>
<evidence type="ECO:0000313" key="10">
    <source>
        <dbReference type="Proteomes" id="UP000254263"/>
    </source>
</evidence>
<reference evidence="8 10" key="1">
    <citation type="submission" date="2018-06" db="EMBL/GenBank/DDBJ databases">
        <authorList>
            <consortium name="Pathogen Informatics"/>
            <person name="Doyle S."/>
        </authorList>
    </citation>
    <scope>NUCLEOTIDE SEQUENCE [LARGE SCALE GENOMIC DNA]</scope>
    <source>
        <strain evidence="8 10">NCTC13100</strain>
    </source>
</reference>
<comment type="catalytic activity">
    <reaction evidence="5">
        <text>dTDP-beta-L-rhamnose + NADP(+) = dTDP-4-dehydro-beta-L-rhamnose + NADPH + H(+)</text>
        <dbReference type="Rhea" id="RHEA:21796"/>
        <dbReference type="ChEBI" id="CHEBI:15378"/>
        <dbReference type="ChEBI" id="CHEBI:57510"/>
        <dbReference type="ChEBI" id="CHEBI:57783"/>
        <dbReference type="ChEBI" id="CHEBI:58349"/>
        <dbReference type="ChEBI" id="CHEBI:62830"/>
        <dbReference type="EC" id="1.1.1.133"/>
    </reaction>
</comment>
<dbReference type="PANTHER" id="PTHR10491:SF4">
    <property type="entry name" value="METHIONINE ADENOSYLTRANSFERASE 2 SUBUNIT BETA"/>
    <property type="match status" value="1"/>
</dbReference>
<dbReference type="InterPro" id="IPR005913">
    <property type="entry name" value="dTDP_dehydrorham_reduct"/>
</dbReference>
<dbReference type="Pfam" id="PF04321">
    <property type="entry name" value="RmlD_sub_bind"/>
    <property type="match status" value="1"/>
</dbReference>
<dbReference type="GO" id="GO:0008831">
    <property type="term" value="F:dTDP-4-dehydrorhamnose reductase activity"/>
    <property type="evidence" value="ECO:0007669"/>
    <property type="project" value="UniProtKB-EC"/>
</dbReference>
<dbReference type="AlphaFoldDB" id="A0A379DFZ4"/>
<dbReference type="GO" id="GO:0019305">
    <property type="term" value="P:dTDP-rhamnose biosynthetic process"/>
    <property type="evidence" value="ECO:0007669"/>
    <property type="project" value="UniProtKB-UniPathway"/>
</dbReference>
<protein>
    <recommendedName>
        <fullName evidence="4 6">dTDP-4-dehydrorhamnose reductase</fullName>
        <ecNumber evidence="3 6">1.1.1.133</ecNumber>
    </recommendedName>
</protein>
<evidence type="ECO:0000259" key="7">
    <source>
        <dbReference type="Pfam" id="PF04321"/>
    </source>
</evidence>
<feature type="domain" description="RmlD-like substrate binding" evidence="7">
    <location>
        <begin position="6"/>
        <end position="298"/>
    </location>
</feature>
<evidence type="ECO:0000256" key="6">
    <source>
        <dbReference type="RuleBase" id="RU364082"/>
    </source>
</evidence>
<comment type="pathway">
    <text evidence="1 6">Carbohydrate biosynthesis; dTDP-L-rhamnose biosynthesis.</text>
</comment>
<dbReference type="EMBL" id="UGTI01000004">
    <property type="protein sequence ID" value="SUB93745.1"/>
    <property type="molecule type" value="Genomic_DNA"/>
</dbReference>
<organism evidence="8 10">
    <name type="scientific">Porphyromonas macacae</name>
    <dbReference type="NCBI Taxonomy" id="28115"/>
    <lineage>
        <taxon>Bacteria</taxon>
        <taxon>Pseudomonadati</taxon>
        <taxon>Bacteroidota</taxon>
        <taxon>Bacteroidia</taxon>
        <taxon>Bacteroidales</taxon>
        <taxon>Porphyromonadaceae</taxon>
        <taxon>Porphyromonas</taxon>
    </lineage>
</organism>
<gene>
    <name evidence="8" type="primary">rmlD_1</name>
    <name evidence="9" type="synonym">rmlD_2</name>
    <name evidence="8" type="ORF">NCTC13100_00434</name>
    <name evidence="9" type="ORF">NCTC13100_01979</name>
</gene>
<dbReference type="CDD" id="cd05254">
    <property type="entry name" value="dTDP_HR_like_SDR_e"/>
    <property type="match status" value="1"/>
</dbReference>
<proteinExistence type="inferred from homology"/>
<dbReference type="EMBL" id="UGTI01000001">
    <property type="protein sequence ID" value="SUB77318.1"/>
    <property type="molecule type" value="Genomic_DNA"/>
</dbReference>
<keyword evidence="6" id="KW-0521">NADP</keyword>
<evidence type="ECO:0000256" key="3">
    <source>
        <dbReference type="ARBA" id="ARBA00012929"/>
    </source>
</evidence>
<dbReference type="NCBIfam" id="TIGR01214">
    <property type="entry name" value="rmlD"/>
    <property type="match status" value="1"/>
</dbReference>
<evidence type="ECO:0000256" key="5">
    <source>
        <dbReference type="ARBA" id="ARBA00048200"/>
    </source>
</evidence>
<dbReference type="SUPFAM" id="SSF51735">
    <property type="entry name" value="NAD(P)-binding Rossmann-fold domains"/>
    <property type="match status" value="1"/>
</dbReference>
<comment type="similarity">
    <text evidence="2 6">Belongs to the dTDP-4-dehydrorhamnose reductase family.</text>
</comment>
<dbReference type="Proteomes" id="UP000254263">
    <property type="component" value="Unassembled WGS sequence"/>
</dbReference>
<dbReference type="UniPathway" id="UPA00124"/>
<evidence type="ECO:0000256" key="4">
    <source>
        <dbReference type="ARBA" id="ARBA00017099"/>
    </source>
</evidence>
<evidence type="ECO:0000313" key="8">
    <source>
        <dbReference type="EMBL" id="SUB77318.1"/>
    </source>
</evidence>
<accession>A0A379DFZ4</accession>
<comment type="function">
    <text evidence="6">Catalyzes the reduction of dTDP-6-deoxy-L-lyxo-4-hexulose to yield dTDP-L-rhamnose.</text>
</comment>
<evidence type="ECO:0000256" key="2">
    <source>
        <dbReference type="ARBA" id="ARBA00010944"/>
    </source>
</evidence>
<evidence type="ECO:0000256" key="1">
    <source>
        <dbReference type="ARBA" id="ARBA00004781"/>
    </source>
</evidence>
<dbReference type="EC" id="1.1.1.133" evidence="3 6"/>
<dbReference type="InterPro" id="IPR036291">
    <property type="entry name" value="NAD(P)-bd_dom_sf"/>
</dbReference>
<dbReference type="RefSeq" id="WP_018360705.1">
    <property type="nucleotide sequence ID" value="NZ_UGTI01000001.1"/>
</dbReference>
<evidence type="ECO:0000313" key="9">
    <source>
        <dbReference type="EMBL" id="SUB93745.1"/>
    </source>
</evidence>
<dbReference type="Gene3D" id="3.40.50.720">
    <property type="entry name" value="NAD(P)-binding Rossmann-like Domain"/>
    <property type="match status" value="1"/>
</dbReference>
<dbReference type="Gene3D" id="3.90.25.10">
    <property type="entry name" value="UDP-galactose 4-epimerase, domain 1"/>
    <property type="match status" value="1"/>
</dbReference>
<name>A0A379DFZ4_9PORP</name>
<keyword evidence="6 8" id="KW-0560">Oxidoreductase</keyword>
<dbReference type="InterPro" id="IPR029903">
    <property type="entry name" value="RmlD-like-bd"/>
</dbReference>